<keyword evidence="5 7" id="KW-1133">Transmembrane helix</keyword>
<comment type="caution">
    <text evidence="9">The sequence shown here is derived from an EMBL/GenBank/DDBJ whole genome shotgun (WGS) entry which is preliminary data.</text>
</comment>
<feature type="transmembrane region" description="Helical" evidence="7">
    <location>
        <begin position="273"/>
        <end position="291"/>
    </location>
</feature>
<sequence length="449" mass="48016">MNKVEIKAAASLASVYVLRMLGLFMVMPVLAILTQDYAGYSAMMVGLAIGGYGLTQALLQIPMGILSDRIGRKPVIIGGLVLFAAGSIVAGMAENMSQLIVGRVLQGAGAIAGAVMALAADVSRESERTKMMAIIGVSIGFSFYLAVILGPVISSAFGLSGIFMVTAALAALAIPLVYFVVPQAVNAAPQGDTLPALKDIRAMLANGELLRLNLSVLILHMMITLLFTYLPEKISAAGWPLARHWELYLPVLILSVAGLVLLMRMAKGWAIRLPLMFSVAMLLVAFAGYLWVPLHMSWLMVFTLVFFIGFNFLESNLPALVSSVAPAGKKGSAMGLYASFQFFGAFLGGAIAGVLRQYEGVESVFMLAILLCVCWLLLLAGLNGSQRLKRYTLTVNVTASEASHLAHQLANLAGVNDVTVIPQERAAYLKVDDTRFNLQQARQIVGEQQ</sequence>
<dbReference type="SUPFAM" id="SSF103473">
    <property type="entry name" value="MFS general substrate transporter"/>
    <property type="match status" value="1"/>
</dbReference>
<comment type="subcellular location">
    <subcellularLocation>
        <location evidence="1">Cell membrane</location>
        <topology evidence="1">Multi-pass membrane protein</topology>
    </subcellularLocation>
</comment>
<dbReference type="PANTHER" id="PTHR23517">
    <property type="entry name" value="RESISTANCE PROTEIN MDTM, PUTATIVE-RELATED-RELATED"/>
    <property type="match status" value="1"/>
</dbReference>
<keyword evidence="3" id="KW-1003">Cell membrane</keyword>
<feature type="transmembrane region" description="Helical" evidence="7">
    <location>
        <begin position="12"/>
        <end position="31"/>
    </location>
</feature>
<name>A0ABW1XMT3_9ALTE</name>
<organism evidence="9 10">
    <name type="scientific">Pseudobowmanella zhangzhouensis</name>
    <dbReference type="NCBI Taxonomy" id="1537679"/>
    <lineage>
        <taxon>Bacteria</taxon>
        <taxon>Pseudomonadati</taxon>
        <taxon>Pseudomonadota</taxon>
        <taxon>Gammaproteobacteria</taxon>
        <taxon>Alteromonadales</taxon>
        <taxon>Alteromonadaceae</taxon>
    </lineage>
</organism>
<dbReference type="Pfam" id="PF07690">
    <property type="entry name" value="MFS_1"/>
    <property type="match status" value="1"/>
</dbReference>
<keyword evidence="4 7" id="KW-0812">Transmembrane</keyword>
<evidence type="ECO:0000313" key="10">
    <source>
        <dbReference type="Proteomes" id="UP001596364"/>
    </source>
</evidence>
<feature type="transmembrane region" description="Helical" evidence="7">
    <location>
        <begin position="159"/>
        <end position="181"/>
    </location>
</feature>
<dbReference type="RefSeq" id="WP_131258869.1">
    <property type="nucleotide sequence ID" value="NZ_JBHSUS010000001.1"/>
</dbReference>
<evidence type="ECO:0000259" key="8">
    <source>
        <dbReference type="PROSITE" id="PS50850"/>
    </source>
</evidence>
<dbReference type="Proteomes" id="UP001596364">
    <property type="component" value="Unassembled WGS sequence"/>
</dbReference>
<feature type="transmembrane region" description="Helical" evidence="7">
    <location>
        <begin position="37"/>
        <end position="54"/>
    </location>
</feature>
<dbReference type="EMBL" id="JBHSUS010000001">
    <property type="protein sequence ID" value="MFC6441218.1"/>
    <property type="molecule type" value="Genomic_DNA"/>
</dbReference>
<dbReference type="InterPro" id="IPR005829">
    <property type="entry name" value="Sugar_transporter_CS"/>
</dbReference>
<evidence type="ECO:0000256" key="4">
    <source>
        <dbReference type="ARBA" id="ARBA00022692"/>
    </source>
</evidence>
<keyword evidence="6 7" id="KW-0472">Membrane</keyword>
<keyword evidence="2" id="KW-0813">Transport</keyword>
<keyword evidence="10" id="KW-1185">Reference proteome</keyword>
<dbReference type="PROSITE" id="PS00216">
    <property type="entry name" value="SUGAR_TRANSPORT_1"/>
    <property type="match status" value="1"/>
</dbReference>
<evidence type="ECO:0000256" key="1">
    <source>
        <dbReference type="ARBA" id="ARBA00004651"/>
    </source>
</evidence>
<accession>A0ABW1XMT3</accession>
<dbReference type="CDD" id="cd17472">
    <property type="entry name" value="MFS_YajR_like"/>
    <property type="match status" value="1"/>
</dbReference>
<proteinExistence type="predicted"/>
<dbReference type="InterPro" id="IPR011701">
    <property type="entry name" value="MFS"/>
</dbReference>
<dbReference type="InterPro" id="IPR020846">
    <property type="entry name" value="MFS_dom"/>
</dbReference>
<evidence type="ECO:0000256" key="5">
    <source>
        <dbReference type="ARBA" id="ARBA00022989"/>
    </source>
</evidence>
<feature type="transmembrane region" description="Helical" evidence="7">
    <location>
        <begin position="334"/>
        <end position="358"/>
    </location>
</feature>
<protein>
    <submittedName>
        <fullName evidence="9">MFS transporter</fullName>
    </submittedName>
</protein>
<evidence type="ECO:0000256" key="3">
    <source>
        <dbReference type="ARBA" id="ARBA00022475"/>
    </source>
</evidence>
<dbReference type="PROSITE" id="PS50850">
    <property type="entry name" value="MFS"/>
    <property type="match status" value="1"/>
</dbReference>
<feature type="transmembrane region" description="Helical" evidence="7">
    <location>
        <begin position="209"/>
        <end position="227"/>
    </location>
</feature>
<evidence type="ECO:0000313" key="9">
    <source>
        <dbReference type="EMBL" id="MFC6441218.1"/>
    </source>
</evidence>
<feature type="transmembrane region" description="Helical" evidence="7">
    <location>
        <begin position="247"/>
        <end position="266"/>
    </location>
</feature>
<feature type="domain" description="Major facilitator superfamily (MFS) profile" evidence="8">
    <location>
        <begin position="8"/>
        <end position="387"/>
    </location>
</feature>
<evidence type="ECO:0000256" key="2">
    <source>
        <dbReference type="ARBA" id="ARBA00022448"/>
    </source>
</evidence>
<dbReference type="InterPro" id="IPR036259">
    <property type="entry name" value="MFS_trans_sf"/>
</dbReference>
<feature type="transmembrane region" description="Helical" evidence="7">
    <location>
        <begin position="364"/>
        <end position="382"/>
    </location>
</feature>
<reference evidence="10" key="1">
    <citation type="journal article" date="2019" name="Int. J. Syst. Evol. Microbiol.">
        <title>The Global Catalogue of Microorganisms (GCM) 10K type strain sequencing project: providing services to taxonomists for standard genome sequencing and annotation.</title>
        <authorList>
            <consortium name="The Broad Institute Genomics Platform"/>
            <consortium name="The Broad Institute Genome Sequencing Center for Infectious Disease"/>
            <person name="Wu L."/>
            <person name="Ma J."/>
        </authorList>
    </citation>
    <scope>NUCLEOTIDE SEQUENCE [LARGE SCALE GENOMIC DNA]</scope>
    <source>
        <strain evidence="10">CGMCC 1.16031</strain>
    </source>
</reference>
<evidence type="ECO:0000256" key="6">
    <source>
        <dbReference type="ARBA" id="ARBA00023136"/>
    </source>
</evidence>
<feature type="transmembrane region" description="Helical" evidence="7">
    <location>
        <begin position="132"/>
        <end position="153"/>
    </location>
</feature>
<feature type="transmembrane region" description="Helical" evidence="7">
    <location>
        <begin position="75"/>
        <end position="93"/>
    </location>
</feature>
<dbReference type="Gene3D" id="3.30.70.100">
    <property type="match status" value="1"/>
</dbReference>
<feature type="transmembrane region" description="Helical" evidence="7">
    <location>
        <begin position="99"/>
        <end position="120"/>
    </location>
</feature>
<dbReference type="InterPro" id="IPR050171">
    <property type="entry name" value="MFS_Transporters"/>
</dbReference>
<dbReference type="Gene3D" id="1.20.1250.20">
    <property type="entry name" value="MFS general substrate transporter like domains"/>
    <property type="match status" value="1"/>
</dbReference>
<dbReference type="PANTHER" id="PTHR23517:SF2">
    <property type="entry name" value="MULTIDRUG RESISTANCE PROTEIN MDTH"/>
    <property type="match status" value="1"/>
</dbReference>
<feature type="transmembrane region" description="Helical" evidence="7">
    <location>
        <begin position="297"/>
        <end position="313"/>
    </location>
</feature>
<evidence type="ECO:0000256" key="7">
    <source>
        <dbReference type="SAM" id="Phobius"/>
    </source>
</evidence>
<gene>
    <name evidence="9" type="ORF">ACFP85_13780</name>
</gene>